<dbReference type="InterPro" id="IPR033182">
    <property type="entry name" value="MIC26/MIC27_animal"/>
</dbReference>
<dbReference type="AlphaFoldDB" id="A0AAW1V0Q3"/>
<proteinExistence type="inferred from homology"/>
<dbReference type="InterPro" id="IPR019166">
    <property type="entry name" value="MIC26/MIC27"/>
</dbReference>
<evidence type="ECO:0000256" key="4">
    <source>
        <dbReference type="ARBA" id="ARBA00022989"/>
    </source>
</evidence>
<dbReference type="Pfam" id="PF09769">
    <property type="entry name" value="ApoO"/>
    <property type="match status" value="1"/>
</dbReference>
<comment type="caution">
    <text evidence="8">The sequence shown here is derived from an EMBL/GenBank/DDBJ whole genome shotgun (WGS) entry which is preliminary data.</text>
</comment>
<keyword evidence="9" id="KW-1185">Reference proteome</keyword>
<keyword evidence="4" id="KW-1133">Transmembrane helix</keyword>
<comment type="subcellular location">
    <subcellularLocation>
        <location evidence="7">Mitochondrion inner membrane</location>
    </subcellularLocation>
    <subcellularLocation>
        <location evidence="1">Mitochondrion membrane</location>
    </subcellularLocation>
</comment>
<keyword evidence="5 7" id="KW-0496">Mitochondrion</keyword>
<accession>A0AAW1V0Q3</accession>
<evidence type="ECO:0000256" key="5">
    <source>
        <dbReference type="ARBA" id="ARBA00023128"/>
    </source>
</evidence>
<reference evidence="8 9" key="1">
    <citation type="submission" date="2023-03" db="EMBL/GenBank/DDBJ databases">
        <title>Genome insight into feeding habits of ladybird beetles.</title>
        <authorList>
            <person name="Li H.-S."/>
            <person name="Huang Y.-H."/>
            <person name="Pang H."/>
        </authorList>
    </citation>
    <scope>NUCLEOTIDE SEQUENCE [LARGE SCALE GENOMIC DNA]</scope>
    <source>
        <strain evidence="8">SYSU_2023b</strain>
        <tissue evidence="8">Whole body</tissue>
    </source>
</reference>
<evidence type="ECO:0000313" key="8">
    <source>
        <dbReference type="EMBL" id="KAK9888904.1"/>
    </source>
</evidence>
<keyword evidence="7" id="KW-0999">Mitochondrion inner membrane</keyword>
<dbReference type="GO" id="GO:0061617">
    <property type="term" value="C:MICOS complex"/>
    <property type="evidence" value="ECO:0007669"/>
    <property type="project" value="UniProtKB-UniRule"/>
</dbReference>
<comment type="subunit">
    <text evidence="7">Component of the mitochondrial contact site and cristae organizing system (MICOS) complex.</text>
</comment>
<sequence length="217" mass="24475">MSFSHNFRFSKVIRMALIPSAAVIASEEKTNDQKEKLICRPSDLPIYSHDIPTPRCIEEKPTWLGHYLQEKIAGMRLVVEKVVKEVNAYEQVAEEYVRQGVDKADGALTYLRQENNTAPKIGAIAIGGLSGLILSLRKGYFKKTLYVTTGALAMTAVCYPKQTTEYAEFGIQEGKKYATIAYNFAYGDKAESDDSCIYRPDYGKEEEVSDEEVQYRQ</sequence>
<keyword evidence="6" id="KW-0472">Membrane</keyword>
<protein>
    <recommendedName>
        <fullName evidence="7">MICOS complex subunit</fullName>
    </recommendedName>
</protein>
<evidence type="ECO:0000256" key="2">
    <source>
        <dbReference type="ARBA" id="ARBA00010904"/>
    </source>
</evidence>
<dbReference type="GO" id="GO:0042407">
    <property type="term" value="P:cristae formation"/>
    <property type="evidence" value="ECO:0007669"/>
    <property type="project" value="InterPro"/>
</dbReference>
<evidence type="ECO:0000313" key="9">
    <source>
        <dbReference type="Proteomes" id="UP001431783"/>
    </source>
</evidence>
<dbReference type="PANTHER" id="PTHR14564">
    <property type="entry name" value="MICOS COMPLEX SUBUNIT MIC26 / MIC27 FAMILY MEMBER"/>
    <property type="match status" value="1"/>
</dbReference>
<evidence type="ECO:0000256" key="7">
    <source>
        <dbReference type="RuleBase" id="RU363021"/>
    </source>
</evidence>
<dbReference type="EMBL" id="JARQZJ010000121">
    <property type="protein sequence ID" value="KAK9888904.1"/>
    <property type="molecule type" value="Genomic_DNA"/>
</dbReference>
<organism evidence="8 9">
    <name type="scientific">Henosepilachna vigintioctopunctata</name>
    <dbReference type="NCBI Taxonomy" id="420089"/>
    <lineage>
        <taxon>Eukaryota</taxon>
        <taxon>Metazoa</taxon>
        <taxon>Ecdysozoa</taxon>
        <taxon>Arthropoda</taxon>
        <taxon>Hexapoda</taxon>
        <taxon>Insecta</taxon>
        <taxon>Pterygota</taxon>
        <taxon>Neoptera</taxon>
        <taxon>Endopterygota</taxon>
        <taxon>Coleoptera</taxon>
        <taxon>Polyphaga</taxon>
        <taxon>Cucujiformia</taxon>
        <taxon>Coccinelloidea</taxon>
        <taxon>Coccinellidae</taxon>
        <taxon>Epilachninae</taxon>
        <taxon>Epilachnini</taxon>
        <taxon>Henosepilachna</taxon>
    </lineage>
</organism>
<evidence type="ECO:0000256" key="3">
    <source>
        <dbReference type="ARBA" id="ARBA00022692"/>
    </source>
</evidence>
<keyword evidence="3" id="KW-0812">Transmembrane</keyword>
<name>A0AAW1V0Q3_9CUCU</name>
<evidence type="ECO:0000256" key="6">
    <source>
        <dbReference type="ARBA" id="ARBA00023136"/>
    </source>
</evidence>
<comment type="similarity">
    <text evidence="2">Belongs to the apolipoprotein O/MICOS complex subunit Mic27 family.</text>
</comment>
<gene>
    <name evidence="8" type="ORF">WA026_001125</name>
</gene>
<dbReference type="Proteomes" id="UP001431783">
    <property type="component" value="Unassembled WGS sequence"/>
</dbReference>
<comment type="function">
    <text evidence="7">Component of the MICOS complex, a large protein complex of the mitochondrial inner membrane that plays crucial roles in the maintenance of crista junctions, inner membrane architecture, and formation of contact sites to the outer membrane.</text>
</comment>
<evidence type="ECO:0000256" key="1">
    <source>
        <dbReference type="ARBA" id="ARBA00004325"/>
    </source>
</evidence>